<keyword evidence="7" id="KW-0067">ATP-binding</keyword>
<proteinExistence type="predicted"/>
<dbReference type="PANTHER" id="PTHR45339">
    <property type="entry name" value="HYBRID SIGNAL TRANSDUCTION HISTIDINE KINASE J"/>
    <property type="match status" value="1"/>
</dbReference>
<dbReference type="Gene3D" id="3.40.50.2300">
    <property type="match status" value="2"/>
</dbReference>
<dbReference type="Proteomes" id="UP000032633">
    <property type="component" value="Chromosome"/>
</dbReference>
<accession>A0A0D5NRF6</accession>
<evidence type="ECO:0000259" key="12">
    <source>
        <dbReference type="PROSITE" id="PS50110"/>
    </source>
</evidence>
<dbReference type="PRINTS" id="PR00344">
    <property type="entry name" value="BCTRLSENSOR"/>
</dbReference>
<dbReference type="SMART" id="SM00448">
    <property type="entry name" value="REC"/>
    <property type="match status" value="2"/>
</dbReference>
<dbReference type="GO" id="GO:0005524">
    <property type="term" value="F:ATP binding"/>
    <property type="evidence" value="ECO:0007669"/>
    <property type="project" value="UniProtKB-KW"/>
</dbReference>
<dbReference type="HOGENOM" id="CLU_000445_114_15_9"/>
<sequence length="774" mass="85348">MISYDGPINILLVDDHPENLLAIEAVLGDLNYNLVKCLSGEEALRALLKDDFAVIVLDVQMPGMDGFETARMIKSRDKTKEIPIIFVSATSKETQHLYTGYAVGAIDYMLKPFVPQIFRSKIEGFVSMYVSNKKLQLQTDLLHQKKKELEKINNELLRMTYQLSKAEAMTNVVTSTSMDTMVTFDERGTILAVNKALTTMFGYGEEEVIGKPVTLLIPLLEPDISGKTAEDGSKPGIKPEEVTPRRKDGSWFFAEMKLGSTMVEGERIYACTISDISERKQSERELVRAKEAAEIAARAKTEFLAMVSHEIRTPMNGVIGMTTLLMETALNEEQRDYAEIIQKSGNTLLNVINDILDYAKIEAGKMELEEVQFQLQSCLDETLDMFIAKSRERNLDITCTIDPAIPEFVYGDATKLRQILINLVGNAIKFTNEGSIQIYVRAAEQSNQGGNRQPYKAAKNKPGLDVWQTGAPASGEETVNPLLMLEFEVRDTGVGIPDDKLPLLFKPFSQLDSSMTRKYGGTGLGLAICSNLVEMMGGTIRVEHNVPTGAVFMFTIALKRFASGKAAPSELPALPAPEEKAEPSRKGAFSFLAMLEGTVGEIGAASEREREEAEGAMRERDDAALPLGPRSVIGGNDGMSTPPRILVAEDNEVNQKLTLRLLGRLGYAADIAENGWQALEMAAAEEYDLILMDMQMPVMDGLEATRRIGENKETGSRPVIVAMTANVLPADRQRCLDAGMTDYISKPVRLEMLDDILQRYLAEGISGRGKLPAH</sequence>
<dbReference type="SMART" id="SM00387">
    <property type="entry name" value="HATPase_c"/>
    <property type="match status" value="1"/>
</dbReference>
<evidence type="ECO:0000256" key="6">
    <source>
        <dbReference type="ARBA" id="ARBA00022777"/>
    </source>
</evidence>
<evidence type="ECO:0000256" key="5">
    <source>
        <dbReference type="ARBA" id="ARBA00022741"/>
    </source>
</evidence>
<keyword evidence="15" id="KW-1185">Reference proteome</keyword>
<feature type="domain" description="Histidine kinase" evidence="11">
    <location>
        <begin position="306"/>
        <end position="560"/>
    </location>
</feature>
<dbReference type="SUPFAM" id="SSF52172">
    <property type="entry name" value="CheY-like"/>
    <property type="match status" value="2"/>
</dbReference>
<keyword evidence="6 14" id="KW-0418">Kinase</keyword>
<feature type="domain" description="Response regulatory" evidence="12">
    <location>
        <begin position="9"/>
        <end position="126"/>
    </location>
</feature>
<dbReference type="EMBL" id="CP011058">
    <property type="protein sequence ID" value="AJY77478.1"/>
    <property type="molecule type" value="Genomic_DNA"/>
</dbReference>
<feature type="coiled-coil region" evidence="10">
    <location>
        <begin position="132"/>
        <end position="169"/>
    </location>
</feature>
<dbReference type="InterPro" id="IPR003661">
    <property type="entry name" value="HisK_dim/P_dom"/>
</dbReference>
<dbReference type="InterPro" id="IPR004358">
    <property type="entry name" value="Sig_transdc_His_kin-like_C"/>
</dbReference>
<dbReference type="STRING" id="1126833.VN24_03725"/>
<gene>
    <name evidence="14" type="ORF">VN24_03725</name>
</gene>
<keyword evidence="5" id="KW-0547">Nucleotide-binding</keyword>
<evidence type="ECO:0000313" key="14">
    <source>
        <dbReference type="EMBL" id="AJY77478.1"/>
    </source>
</evidence>
<comment type="catalytic activity">
    <reaction evidence="1">
        <text>ATP + protein L-histidine = ADP + protein N-phospho-L-histidine.</text>
        <dbReference type="EC" id="2.7.13.3"/>
    </reaction>
</comment>
<dbReference type="CDD" id="cd00082">
    <property type="entry name" value="HisKA"/>
    <property type="match status" value="1"/>
</dbReference>
<protein>
    <recommendedName>
        <fullName evidence="2">histidine kinase</fullName>
        <ecNumber evidence="2">2.7.13.3</ecNumber>
    </recommendedName>
</protein>
<evidence type="ECO:0000259" key="13">
    <source>
        <dbReference type="PROSITE" id="PS50112"/>
    </source>
</evidence>
<dbReference type="PROSITE" id="PS50110">
    <property type="entry name" value="RESPONSE_REGULATORY"/>
    <property type="match status" value="2"/>
</dbReference>
<feature type="modified residue" description="4-aspartylphosphate" evidence="9">
    <location>
        <position position="58"/>
    </location>
</feature>
<keyword evidence="8" id="KW-0902">Two-component regulatory system</keyword>
<evidence type="ECO:0000256" key="2">
    <source>
        <dbReference type="ARBA" id="ARBA00012438"/>
    </source>
</evidence>
<evidence type="ECO:0000259" key="11">
    <source>
        <dbReference type="PROSITE" id="PS50109"/>
    </source>
</evidence>
<feature type="domain" description="Response regulatory" evidence="12">
    <location>
        <begin position="644"/>
        <end position="761"/>
    </location>
</feature>
<dbReference type="CDD" id="cd00130">
    <property type="entry name" value="PAS"/>
    <property type="match status" value="1"/>
</dbReference>
<evidence type="ECO:0000256" key="7">
    <source>
        <dbReference type="ARBA" id="ARBA00022840"/>
    </source>
</evidence>
<dbReference type="CDD" id="cd17546">
    <property type="entry name" value="REC_hyHK_CKI1_RcsC-like"/>
    <property type="match status" value="1"/>
</dbReference>
<dbReference type="InterPro" id="IPR005467">
    <property type="entry name" value="His_kinase_dom"/>
</dbReference>
<organism evidence="14 15">
    <name type="scientific">Paenibacillus beijingensis</name>
    <dbReference type="NCBI Taxonomy" id="1126833"/>
    <lineage>
        <taxon>Bacteria</taxon>
        <taxon>Bacillati</taxon>
        <taxon>Bacillota</taxon>
        <taxon>Bacilli</taxon>
        <taxon>Bacillales</taxon>
        <taxon>Paenibacillaceae</taxon>
        <taxon>Paenibacillus</taxon>
    </lineage>
</organism>
<dbReference type="CDD" id="cd16922">
    <property type="entry name" value="HATPase_EvgS-ArcB-TorS-like"/>
    <property type="match status" value="1"/>
</dbReference>
<dbReference type="InterPro" id="IPR011006">
    <property type="entry name" value="CheY-like_superfamily"/>
</dbReference>
<dbReference type="NCBIfam" id="TIGR00229">
    <property type="entry name" value="sensory_box"/>
    <property type="match status" value="1"/>
</dbReference>
<dbReference type="InterPro" id="IPR036097">
    <property type="entry name" value="HisK_dim/P_sf"/>
</dbReference>
<dbReference type="InterPro" id="IPR035965">
    <property type="entry name" value="PAS-like_dom_sf"/>
</dbReference>
<dbReference type="Pfam" id="PF13426">
    <property type="entry name" value="PAS_9"/>
    <property type="match status" value="1"/>
</dbReference>
<name>A0A0D5NRF6_9BACL</name>
<dbReference type="AlphaFoldDB" id="A0A0D5NRF6"/>
<dbReference type="KEGG" id="pbj:VN24_03725"/>
<evidence type="ECO:0000256" key="4">
    <source>
        <dbReference type="ARBA" id="ARBA00022679"/>
    </source>
</evidence>
<keyword evidence="3 9" id="KW-0597">Phosphoprotein</keyword>
<dbReference type="InterPro" id="IPR036890">
    <property type="entry name" value="HATPase_C_sf"/>
</dbReference>
<dbReference type="GO" id="GO:0000155">
    <property type="term" value="F:phosphorelay sensor kinase activity"/>
    <property type="evidence" value="ECO:0007669"/>
    <property type="project" value="InterPro"/>
</dbReference>
<evidence type="ECO:0000256" key="1">
    <source>
        <dbReference type="ARBA" id="ARBA00000085"/>
    </source>
</evidence>
<keyword evidence="4" id="KW-0808">Transferase</keyword>
<keyword evidence="10" id="KW-0175">Coiled coil</keyword>
<dbReference type="SMART" id="SM00091">
    <property type="entry name" value="PAS"/>
    <property type="match status" value="1"/>
</dbReference>
<dbReference type="Pfam" id="PF00512">
    <property type="entry name" value="HisKA"/>
    <property type="match status" value="1"/>
</dbReference>
<feature type="modified residue" description="4-aspartylphosphate" evidence="9">
    <location>
        <position position="693"/>
    </location>
</feature>
<dbReference type="SMART" id="SM00388">
    <property type="entry name" value="HisKA"/>
    <property type="match status" value="1"/>
</dbReference>
<evidence type="ECO:0000256" key="8">
    <source>
        <dbReference type="ARBA" id="ARBA00023012"/>
    </source>
</evidence>
<evidence type="ECO:0000313" key="15">
    <source>
        <dbReference type="Proteomes" id="UP000032633"/>
    </source>
</evidence>
<dbReference type="SUPFAM" id="SSF47384">
    <property type="entry name" value="Homodimeric domain of signal transducing histidine kinase"/>
    <property type="match status" value="1"/>
</dbReference>
<evidence type="ECO:0000256" key="9">
    <source>
        <dbReference type="PROSITE-ProRule" id="PRU00169"/>
    </source>
</evidence>
<dbReference type="EC" id="2.7.13.3" evidence="2"/>
<dbReference type="InterPro" id="IPR003594">
    <property type="entry name" value="HATPase_dom"/>
</dbReference>
<dbReference type="Pfam" id="PF02518">
    <property type="entry name" value="HATPase_c"/>
    <property type="match status" value="1"/>
</dbReference>
<dbReference type="PANTHER" id="PTHR45339:SF1">
    <property type="entry name" value="HYBRID SIGNAL TRANSDUCTION HISTIDINE KINASE J"/>
    <property type="match status" value="1"/>
</dbReference>
<feature type="domain" description="PAS" evidence="13">
    <location>
        <begin position="165"/>
        <end position="223"/>
    </location>
</feature>
<reference evidence="14 15" key="1">
    <citation type="journal article" date="2015" name="J. Biotechnol.">
        <title>Complete genome sequence of Paenibacillus beijingensis 7188(T) (=DSM 24997(T)), a novel rhizobacterium from jujube garden soil.</title>
        <authorList>
            <person name="Kwak Y."/>
            <person name="Shin J.H."/>
        </authorList>
    </citation>
    <scope>NUCLEOTIDE SEQUENCE [LARGE SCALE GENOMIC DNA]</scope>
    <source>
        <strain evidence="14 15">DSM 24997</strain>
    </source>
</reference>
<dbReference type="PROSITE" id="PS50112">
    <property type="entry name" value="PAS"/>
    <property type="match status" value="1"/>
</dbReference>
<dbReference type="InterPro" id="IPR001789">
    <property type="entry name" value="Sig_transdc_resp-reg_receiver"/>
</dbReference>
<evidence type="ECO:0000256" key="10">
    <source>
        <dbReference type="SAM" id="Coils"/>
    </source>
</evidence>
<dbReference type="Gene3D" id="3.30.565.10">
    <property type="entry name" value="Histidine kinase-like ATPase, C-terminal domain"/>
    <property type="match status" value="1"/>
</dbReference>
<reference evidence="15" key="2">
    <citation type="submission" date="2015-03" db="EMBL/GenBank/DDBJ databases">
        <title>Genome sequence of Paenibacillus beijingensis strain DSM 24997T.</title>
        <authorList>
            <person name="Kwak Y."/>
            <person name="Shin J.-H."/>
        </authorList>
    </citation>
    <scope>NUCLEOTIDE SEQUENCE [LARGE SCALE GENOMIC DNA]</scope>
    <source>
        <strain evidence="15">DSM 24997</strain>
    </source>
</reference>
<dbReference type="Gene3D" id="1.10.287.130">
    <property type="match status" value="1"/>
</dbReference>
<dbReference type="Pfam" id="PF00072">
    <property type="entry name" value="Response_reg"/>
    <property type="match status" value="2"/>
</dbReference>
<dbReference type="FunFam" id="1.10.287.130:FF:000002">
    <property type="entry name" value="Two-component osmosensing histidine kinase"/>
    <property type="match status" value="1"/>
</dbReference>
<evidence type="ECO:0000256" key="3">
    <source>
        <dbReference type="ARBA" id="ARBA00022553"/>
    </source>
</evidence>
<dbReference type="SUPFAM" id="SSF55874">
    <property type="entry name" value="ATPase domain of HSP90 chaperone/DNA topoisomerase II/histidine kinase"/>
    <property type="match status" value="1"/>
</dbReference>
<dbReference type="PROSITE" id="PS50109">
    <property type="entry name" value="HIS_KIN"/>
    <property type="match status" value="1"/>
</dbReference>
<dbReference type="InterPro" id="IPR000014">
    <property type="entry name" value="PAS"/>
</dbReference>
<dbReference type="SUPFAM" id="SSF55785">
    <property type="entry name" value="PYP-like sensor domain (PAS domain)"/>
    <property type="match status" value="1"/>
</dbReference>
<dbReference type="PATRIC" id="fig|1126833.4.peg.806"/>
<dbReference type="Gene3D" id="3.30.450.20">
    <property type="entry name" value="PAS domain"/>
    <property type="match status" value="1"/>
</dbReference>